<dbReference type="GO" id="GO:0016020">
    <property type="term" value="C:membrane"/>
    <property type="evidence" value="ECO:0007669"/>
    <property type="project" value="UniProtKB-SubCell"/>
</dbReference>
<evidence type="ECO:0000256" key="5">
    <source>
        <dbReference type="ARBA" id="ARBA00022989"/>
    </source>
</evidence>
<feature type="compositionally biased region" description="Basic residues" evidence="7">
    <location>
        <begin position="471"/>
        <end position="480"/>
    </location>
</feature>
<dbReference type="PANTHER" id="PTHR23033">
    <property type="entry name" value="BETA1,3-GALACTOSYLTRANSFERASE"/>
    <property type="match status" value="1"/>
</dbReference>
<gene>
    <name evidence="9" type="ORF">VOLCADRAFT_90525</name>
</gene>
<dbReference type="EMBL" id="GL378338">
    <property type="protein sequence ID" value="EFJ48850.1"/>
    <property type="molecule type" value="Genomic_DNA"/>
</dbReference>
<dbReference type="KEGG" id="vcn:VOLCADRAFT_90525"/>
<feature type="compositionally biased region" description="Basic and acidic residues" evidence="7">
    <location>
        <begin position="444"/>
        <end position="456"/>
    </location>
</feature>
<sequence length="480" mass="52996">MAISLSWPKLFCLLSLSFLPVLCAAASTKGSSLQHEEKVVHDDDFVVALGSSTTRLTLAQSTRSYRAGMRTLIMTDNETMVPHLNKVYGKYREVYEYFPDEDVPDVRKWHAKNPGDYRAAVAPFAAHRQFGDKYKWMLYGDDDTVFFMPGVRKLVAQFDHNLPIALSDNLWHDSSHPRLEAVRCLPCGFNTSLLRVPSAKNTTDGTPAAANYTPRPACPFCTPVDACPPWKPECKGGGGAHGGAGIILSVGLMRKLLYDDAIACMESIFHCSGGDCLVSRCIWRAGYGFTDPGLSLMYDDPYDHILFDSLASRWFLHHPIEQIYLGNCVSDICSYLVRNVVSFHLRGKSYPSYPKAAAAMYGLVESHAAALDFLNVLEDTESRPPPVPGSYAAKVDAAVEASVEGEGEEGEEGEGEEREGQGEGSFLPEPILRPQPKQNPNSKRKAEYDPHAHDVQRLCGAPSDLADKPNRKTYRARSQP</sequence>
<dbReference type="Gene3D" id="3.90.550.50">
    <property type="match status" value="1"/>
</dbReference>
<dbReference type="eggNOG" id="ENOG502R8F3">
    <property type="taxonomic scope" value="Eukaryota"/>
</dbReference>
<dbReference type="Proteomes" id="UP000001058">
    <property type="component" value="Unassembled WGS sequence"/>
</dbReference>
<dbReference type="RefSeq" id="XP_002950182.1">
    <property type="nucleotide sequence ID" value="XM_002950136.1"/>
</dbReference>
<evidence type="ECO:0000256" key="8">
    <source>
        <dbReference type="SAM" id="SignalP"/>
    </source>
</evidence>
<name>D8TUM2_VOLCA</name>
<evidence type="ECO:0000313" key="9">
    <source>
        <dbReference type="EMBL" id="EFJ48850.1"/>
    </source>
</evidence>
<dbReference type="OrthoDB" id="421979at2759"/>
<dbReference type="AlphaFoldDB" id="D8TUM2"/>
<proteinExistence type="inferred from homology"/>
<accession>D8TUM2</accession>
<organism evidence="10">
    <name type="scientific">Volvox carteri f. nagariensis</name>
    <dbReference type="NCBI Taxonomy" id="3068"/>
    <lineage>
        <taxon>Eukaryota</taxon>
        <taxon>Viridiplantae</taxon>
        <taxon>Chlorophyta</taxon>
        <taxon>core chlorophytes</taxon>
        <taxon>Chlorophyceae</taxon>
        <taxon>CS clade</taxon>
        <taxon>Chlamydomonadales</taxon>
        <taxon>Volvocaceae</taxon>
        <taxon>Volvox</taxon>
    </lineage>
</organism>
<dbReference type="InterPro" id="IPR026050">
    <property type="entry name" value="C1GALT1/C1GALT1_chp1"/>
</dbReference>
<evidence type="ECO:0000256" key="7">
    <source>
        <dbReference type="SAM" id="MobiDB-lite"/>
    </source>
</evidence>
<evidence type="ECO:0000256" key="1">
    <source>
        <dbReference type="ARBA" id="ARBA00004606"/>
    </source>
</evidence>
<evidence type="ECO:0000256" key="4">
    <source>
        <dbReference type="ARBA" id="ARBA00022968"/>
    </source>
</evidence>
<reference evidence="9 10" key="1">
    <citation type="journal article" date="2010" name="Science">
        <title>Genomic analysis of organismal complexity in the multicellular green alga Volvox carteri.</title>
        <authorList>
            <person name="Prochnik S.E."/>
            <person name="Umen J."/>
            <person name="Nedelcu A.M."/>
            <person name="Hallmann A."/>
            <person name="Miller S.M."/>
            <person name="Nishii I."/>
            <person name="Ferris P."/>
            <person name="Kuo A."/>
            <person name="Mitros T."/>
            <person name="Fritz-Laylin L.K."/>
            <person name="Hellsten U."/>
            <person name="Chapman J."/>
            <person name="Simakov O."/>
            <person name="Rensing S.A."/>
            <person name="Terry A."/>
            <person name="Pangilinan J."/>
            <person name="Kapitonov V."/>
            <person name="Jurka J."/>
            <person name="Salamov A."/>
            <person name="Shapiro H."/>
            <person name="Schmutz J."/>
            <person name="Grimwood J."/>
            <person name="Lindquist E."/>
            <person name="Lucas S."/>
            <person name="Grigoriev I.V."/>
            <person name="Schmitt R."/>
            <person name="Kirk D."/>
            <person name="Rokhsar D.S."/>
        </authorList>
    </citation>
    <scope>NUCLEOTIDE SEQUENCE [LARGE SCALE GENOMIC DNA]</scope>
    <source>
        <strain evidence="10">f. Nagariensis / Eve</strain>
    </source>
</reference>
<evidence type="ECO:0000256" key="6">
    <source>
        <dbReference type="ARBA" id="ARBA00023136"/>
    </source>
</evidence>
<protein>
    <submittedName>
        <fullName evidence="9">Uncharacterized protein</fullName>
    </submittedName>
</protein>
<dbReference type="GeneID" id="9619383"/>
<comment type="subcellular location">
    <subcellularLocation>
        <location evidence="1">Membrane</location>
        <topology evidence="1">Single-pass type II membrane protein</topology>
    </subcellularLocation>
</comment>
<feature type="signal peptide" evidence="8">
    <location>
        <begin position="1"/>
        <end position="25"/>
    </location>
</feature>
<keyword evidence="6" id="KW-0472">Membrane</keyword>
<keyword evidence="10" id="KW-1185">Reference proteome</keyword>
<feature type="compositionally biased region" description="Acidic residues" evidence="7">
    <location>
        <begin position="403"/>
        <end position="417"/>
    </location>
</feature>
<evidence type="ECO:0000256" key="2">
    <source>
        <dbReference type="ARBA" id="ARBA00006462"/>
    </source>
</evidence>
<keyword evidence="8" id="KW-0732">Signal</keyword>
<feature type="chain" id="PRO_5003123904" evidence="8">
    <location>
        <begin position="26"/>
        <end position="480"/>
    </location>
</feature>
<dbReference type="PANTHER" id="PTHR23033:SF50">
    <property type="entry name" value="HEXOSYLTRANSFERASE"/>
    <property type="match status" value="1"/>
</dbReference>
<comment type="similarity">
    <text evidence="2">Belongs to the glycosyltransferase 31 family. Beta3-Gal-T subfamily.</text>
</comment>
<keyword evidence="4" id="KW-0735">Signal-anchor</keyword>
<feature type="region of interest" description="Disordered" evidence="7">
    <location>
        <begin position="397"/>
        <end position="480"/>
    </location>
</feature>
<evidence type="ECO:0000256" key="3">
    <source>
        <dbReference type="ARBA" id="ARBA00022692"/>
    </source>
</evidence>
<evidence type="ECO:0000313" key="10">
    <source>
        <dbReference type="Proteomes" id="UP000001058"/>
    </source>
</evidence>
<keyword evidence="3" id="KW-0812">Transmembrane</keyword>
<dbReference type="InParanoid" id="D8TUM2"/>
<keyword evidence="5" id="KW-1133">Transmembrane helix</keyword>